<name>A0ABZ2CJ57_9BACI</name>
<gene>
    <name evidence="1" type="ORF">R4Z09_10835</name>
</gene>
<dbReference type="Proteomes" id="UP001357223">
    <property type="component" value="Chromosome"/>
</dbReference>
<reference evidence="1 2" key="1">
    <citation type="submission" date="2023-10" db="EMBL/GenBank/DDBJ databases">
        <title>Niallia locisalis sp.nov. isolated from a salt pond sample.</title>
        <authorList>
            <person name="Li X.-J."/>
            <person name="Dong L."/>
        </authorList>
    </citation>
    <scope>NUCLEOTIDE SEQUENCE [LARGE SCALE GENOMIC DNA]</scope>
    <source>
        <strain evidence="1 2">DSM 29761</strain>
    </source>
</reference>
<protein>
    <submittedName>
        <fullName evidence="1">Uncharacterized protein</fullName>
    </submittedName>
</protein>
<evidence type="ECO:0000313" key="1">
    <source>
        <dbReference type="EMBL" id="WVX83442.1"/>
    </source>
</evidence>
<evidence type="ECO:0000313" key="2">
    <source>
        <dbReference type="Proteomes" id="UP001357223"/>
    </source>
</evidence>
<organism evidence="1 2">
    <name type="scientific">Niallia oryzisoli</name>
    <dbReference type="NCBI Taxonomy" id="1737571"/>
    <lineage>
        <taxon>Bacteria</taxon>
        <taxon>Bacillati</taxon>
        <taxon>Bacillota</taxon>
        <taxon>Bacilli</taxon>
        <taxon>Bacillales</taxon>
        <taxon>Bacillaceae</taxon>
        <taxon>Niallia</taxon>
    </lineage>
</organism>
<dbReference type="EMBL" id="CP137640">
    <property type="protein sequence ID" value="WVX83442.1"/>
    <property type="molecule type" value="Genomic_DNA"/>
</dbReference>
<dbReference type="RefSeq" id="WP_338452326.1">
    <property type="nucleotide sequence ID" value="NZ_CP137640.1"/>
</dbReference>
<accession>A0ABZ2CJ57</accession>
<proteinExistence type="predicted"/>
<sequence length="205" mass="24213">MEQYSKQIEAEVAKFRKGVEKIRTSDNPYYADVKVQDYEIRKLREQLEKNVEEIKAKFTTEIDAKIAEMEPVAAKSFFKPTESDRRLVDEYVSEFLADAKLSYSDSDKLDAFERFEYKLGYLEENGLHEARKRLPEIAEKLKDDETLQKKLRGMNATFRELRTSEQFKLDELKEAKINGVDSAFRRLRLTHPAYSDYKNNRANFR</sequence>
<keyword evidence="2" id="KW-1185">Reference proteome</keyword>